<protein>
    <submittedName>
        <fullName evidence="1">Uncharacterized protein</fullName>
    </submittedName>
</protein>
<dbReference type="EMBL" id="LCTV02000001">
    <property type="protein sequence ID" value="PRQ77310.1"/>
    <property type="molecule type" value="Genomic_DNA"/>
</dbReference>
<reference evidence="1 2" key="1">
    <citation type="journal article" date="2018" name="Elife">
        <title>Functional genomics of lipid metabolism in the oleaginous yeast Rhodosporidium toruloides.</title>
        <authorList>
            <person name="Coradetti S.T."/>
            <person name="Pinel D."/>
            <person name="Geiselman G."/>
            <person name="Ito M."/>
            <person name="Mondo S."/>
            <person name="Reilly M.C."/>
            <person name="Cheng Y.F."/>
            <person name="Bauer S."/>
            <person name="Grigoriev I."/>
            <person name="Gladden J.M."/>
            <person name="Simmons B.A."/>
            <person name="Brem R."/>
            <person name="Arkin A.P."/>
            <person name="Skerker J.M."/>
        </authorList>
    </citation>
    <scope>NUCLEOTIDE SEQUENCE [LARGE SCALE GENOMIC DNA]</scope>
    <source>
        <strain evidence="1 2">NBRC 0880</strain>
    </source>
</reference>
<proteinExistence type="predicted"/>
<name>A0A2T0AH58_RHOTO</name>
<dbReference type="AlphaFoldDB" id="A0A2T0AH58"/>
<organism evidence="1 2">
    <name type="scientific">Rhodotorula toruloides</name>
    <name type="common">Yeast</name>
    <name type="synonym">Rhodosporidium toruloides</name>
    <dbReference type="NCBI Taxonomy" id="5286"/>
    <lineage>
        <taxon>Eukaryota</taxon>
        <taxon>Fungi</taxon>
        <taxon>Dikarya</taxon>
        <taxon>Basidiomycota</taxon>
        <taxon>Pucciniomycotina</taxon>
        <taxon>Microbotryomycetes</taxon>
        <taxon>Sporidiobolales</taxon>
        <taxon>Sporidiobolaceae</taxon>
        <taxon>Rhodotorula</taxon>
    </lineage>
</organism>
<accession>A0A2T0AH58</accession>
<sequence length="250" mass="27677">MQLALLGFGASRLEPVIAMGQLTRGLARPDLKLWLRPVLVGEPAAAGDATVEVFQGALTARHYALPALVGRIVAVHDPGGHVAVDAFERGDVLPQEVMRNLLALLQHPKQLLKRLENEAANRTNMRRLMPHLLLDVRSQLRIHGPDKPLLHPPIPLAHLLHPLRQVEEQITKPCRVLRTEGMRGVELVGQSRAESQDRCRHTLKHDSLAFDGGGRREGRKLVGRKVRDSVERRCGETGLAKESVVLLVID</sequence>
<gene>
    <name evidence="1" type="ORF">AAT19DRAFT_8378</name>
</gene>
<comment type="caution">
    <text evidence="1">The sequence shown here is derived from an EMBL/GenBank/DDBJ whole genome shotgun (WGS) entry which is preliminary data.</text>
</comment>
<dbReference type="Proteomes" id="UP000239560">
    <property type="component" value="Unassembled WGS sequence"/>
</dbReference>
<evidence type="ECO:0000313" key="1">
    <source>
        <dbReference type="EMBL" id="PRQ77310.1"/>
    </source>
</evidence>
<evidence type="ECO:0000313" key="2">
    <source>
        <dbReference type="Proteomes" id="UP000239560"/>
    </source>
</evidence>